<dbReference type="InterPro" id="IPR003675">
    <property type="entry name" value="Rce1/LyrA-like_dom"/>
</dbReference>
<feature type="domain" description="CAAX prenyl protease 2/Lysostaphin resistance protein A-like" evidence="2">
    <location>
        <begin position="132"/>
        <end position="215"/>
    </location>
</feature>
<organism evidence="3 4">
    <name type="scientific">Allofournierella massiliensis</name>
    <dbReference type="NCBI Taxonomy" id="1650663"/>
    <lineage>
        <taxon>Bacteria</taxon>
        <taxon>Bacillati</taxon>
        <taxon>Bacillota</taxon>
        <taxon>Clostridia</taxon>
        <taxon>Eubacteriales</taxon>
        <taxon>Oscillospiraceae</taxon>
        <taxon>Allofournierella</taxon>
    </lineage>
</organism>
<comment type="caution">
    <text evidence="3">The sequence shown here is derived from an EMBL/GenBank/DDBJ whole genome shotgun (WGS) entry which is preliminary data.</text>
</comment>
<evidence type="ECO:0000259" key="2">
    <source>
        <dbReference type="Pfam" id="PF02517"/>
    </source>
</evidence>
<dbReference type="EC" id="3.4.-.-" evidence="3"/>
<name>A0ABT7URN9_9FIRM</name>
<protein>
    <submittedName>
        <fullName evidence="3">CPBP family intramembrane metalloprotease</fullName>
        <ecNumber evidence="3">3.4.-.-</ecNumber>
    </submittedName>
</protein>
<keyword evidence="3" id="KW-0645">Protease</keyword>
<reference evidence="4" key="2">
    <citation type="submission" date="2023-06" db="EMBL/GenBank/DDBJ databases">
        <title>Identification and characterization of horizontal gene transfer across gut microbiota members of farm animals based on homology search.</title>
        <authorList>
            <person name="Zeman M."/>
            <person name="Kubasova T."/>
            <person name="Jahodarova E."/>
            <person name="Nykrynova M."/>
            <person name="Rychlik I."/>
        </authorList>
    </citation>
    <scope>NUCLEOTIDE SEQUENCE [LARGE SCALE GENOMIC DNA]</scope>
    <source>
        <strain evidence="4">ET340</strain>
    </source>
</reference>
<feature type="transmembrane region" description="Helical" evidence="1">
    <location>
        <begin position="228"/>
        <end position="247"/>
    </location>
</feature>
<dbReference type="EMBL" id="JAUDCL010000016">
    <property type="protein sequence ID" value="MDM8201549.1"/>
    <property type="molecule type" value="Genomic_DNA"/>
</dbReference>
<accession>A0ABT7URN9</accession>
<feature type="transmembrane region" description="Helical" evidence="1">
    <location>
        <begin position="94"/>
        <end position="117"/>
    </location>
</feature>
<feature type="transmembrane region" description="Helical" evidence="1">
    <location>
        <begin position="20"/>
        <end position="43"/>
    </location>
</feature>
<feature type="transmembrane region" description="Helical" evidence="1">
    <location>
        <begin position="63"/>
        <end position="82"/>
    </location>
</feature>
<proteinExistence type="predicted"/>
<reference evidence="3 4" key="3">
    <citation type="submission" date="2023-06" db="EMBL/GenBank/DDBJ databases">
        <authorList>
            <person name="Zeman M."/>
            <person name="Kubasova T."/>
            <person name="Jahodarova E."/>
            <person name="Nykrynova M."/>
            <person name="Rychlik I."/>
        </authorList>
    </citation>
    <scope>NUCLEOTIDE SEQUENCE [LARGE SCALE GENOMIC DNA]</scope>
    <source>
        <strain evidence="3 4">ET340</strain>
    </source>
</reference>
<reference evidence="3 4" key="1">
    <citation type="submission" date="2023-06" db="EMBL/GenBank/DDBJ databases">
        <title>Identification and characterization of horizontal gene transfer across gut microbiota members of farm animals based on homology search.</title>
        <authorList>
            <person name="Schwarzerova J."/>
            <person name="Nykrynova M."/>
            <person name="Jureckova K."/>
            <person name="Cejkova D."/>
            <person name="Rychlik I."/>
        </authorList>
    </citation>
    <scope>NUCLEOTIDE SEQUENCE [LARGE SCALE GENOMIC DNA]</scope>
    <source>
        <strain evidence="3 4">ET340</strain>
    </source>
</reference>
<keyword evidence="4" id="KW-1185">Reference proteome</keyword>
<keyword evidence="1" id="KW-1133">Transmembrane helix</keyword>
<evidence type="ECO:0000313" key="3">
    <source>
        <dbReference type="EMBL" id="MDM8201549.1"/>
    </source>
</evidence>
<dbReference type="GO" id="GO:0008237">
    <property type="term" value="F:metallopeptidase activity"/>
    <property type="evidence" value="ECO:0007669"/>
    <property type="project" value="UniProtKB-KW"/>
</dbReference>
<gene>
    <name evidence="3" type="ORF">QUW08_09655</name>
</gene>
<keyword evidence="3" id="KW-0482">Metalloprotease</keyword>
<keyword evidence="1" id="KW-0472">Membrane</keyword>
<keyword evidence="1" id="KW-0812">Transmembrane</keyword>
<dbReference type="Proteomes" id="UP001529380">
    <property type="component" value="Unassembled WGS sequence"/>
</dbReference>
<evidence type="ECO:0000256" key="1">
    <source>
        <dbReference type="SAM" id="Phobius"/>
    </source>
</evidence>
<dbReference type="RefSeq" id="WP_289600076.1">
    <property type="nucleotide sequence ID" value="NZ_JAUDCL010000016.1"/>
</dbReference>
<dbReference type="Pfam" id="PF02517">
    <property type="entry name" value="Rce1-like"/>
    <property type="match status" value="1"/>
</dbReference>
<evidence type="ECO:0000313" key="4">
    <source>
        <dbReference type="Proteomes" id="UP001529380"/>
    </source>
</evidence>
<sequence>MKRTLFKQGAEPLPPELQRAAALCGLAALVYLAADSALSGLLGPSVDGLSPSAGELVALGKNLLALAAPLLVALASPPGAPVRLRRPRWRLLPALFLLFWVLTMAGNLASTVLRAVLGEAAGVQLAEAPAGLLWLRLALVPAVGEELLFRGLMQGYLRPWGGRAAVWGQAVLFALLHGEAPTCLSALLSGLALGLCAETSGSLWPGMAFHLYNNTLALLGQTGAGPAWVQPLLLFGLPAAALVVWAMKPKFPPRLQGCGAGVLARCPGYGLAAALLAVQMLHATFT</sequence>
<keyword evidence="3" id="KW-0378">Hydrolase</keyword>